<evidence type="ECO:0000313" key="3">
    <source>
        <dbReference type="Proteomes" id="UP000009319"/>
    </source>
</evidence>
<dbReference type="Proteomes" id="UP000009319">
    <property type="component" value="Unassembled WGS sequence"/>
</dbReference>
<feature type="compositionally biased region" description="Polar residues" evidence="1">
    <location>
        <begin position="1"/>
        <end position="17"/>
    </location>
</feature>
<dbReference type="AlphaFoldDB" id="K0PNW2"/>
<gene>
    <name evidence="2" type="ORF">BN77_p10896</name>
</gene>
<comment type="caution">
    <text evidence="2">The sequence shown here is derived from an EMBL/GenBank/DDBJ whole genome shotgun (WGS) entry which is preliminary data.</text>
</comment>
<evidence type="ECO:0000256" key="1">
    <source>
        <dbReference type="SAM" id="MobiDB-lite"/>
    </source>
</evidence>
<protein>
    <submittedName>
        <fullName evidence="2">Uncharacterized protein</fullName>
    </submittedName>
</protein>
<organism evidence="2 3">
    <name type="scientific">Rhizobium mesoamericanum STM3625</name>
    <dbReference type="NCBI Taxonomy" id="1211777"/>
    <lineage>
        <taxon>Bacteria</taxon>
        <taxon>Pseudomonadati</taxon>
        <taxon>Pseudomonadota</taxon>
        <taxon>Alphaproteobacteria</taxon>
        <taxon>Hyphomicrobiales</taxon>
        <taxon>Rhizobiaceae</taxon>
        <taxon>Rhizobium/Agrobacterium group</taxon>
        <taxon>Rhizobium</taxon>
    </lineage>
</organism>
<dbReference type="HOGENOM" id="CLU_2438706_0_0_5"/>
<dbReference type="EMBL" id="CANI01000036">
    <property type="protein sequence ID" value="CCM78246.1"/>
    <property type="molecule type" value="Genomic_DNA"/>
</dbReference>
<proteinExistence type="predicted"/>
<evidence type="ECO:0000313" key="2">
    <source>
        <dbReference type="EMBL" id="CCM78246.1"/>
    </source>
</evidence>
<accession>K0PNW2</accession>
<feature type="region of interest" description="Disordered" evidence="1">
    <location>
        <begin position="1"/>
        <end position="52"/>
    </location>
</feature>
<name>K0PNW2_9HYPH</name>
<keyword evidence="3" id="KW-1185">Reference proteome</keyword>
<sequence length="90" mass="9351">MSSLHASIGTTSPSQTLAGLPADIARGLQDQQNGDQSDTDTRPPLVAPTAPASGRNIHIRNIPSFAIGDLPTFWVLASGPATELVISHSH</sequence>
<reference evidence="2 3" key="1">
    <citation type="journal article" date="2013" name="Genome Announc.">
        <title>Draft Genome Sequence of Rhizobium mesoamericanum STM3625, a Nitrogen-Fixing Symbiont of Mimosa pudica Isolated in French Guiana (South America).</title>
        <authorList>
            <person name="Moulin L."/>
            <person name="Mornico D."/>
            <person name="Melkonian R."/>
            <person name="Klonowska A."/>
        </authorList>
    </citation>
    <scope>NUCLEOTIDE SEQUENCE [LARGE SCALE GENOMIC DNA]</scope>
    <source>
        <strain evidence="2 3">STM3625</strain>
    </source>
</reference>